<organism evidence="1 2">
    <name type="scientific">Paraglaciecola arctica BSs20135</name>
    <dbReference type="NCBI Taxonomy" id="493475"/>
    <lineage>
        <taxon>Bacteria</taxon>
        <taxon>Pseudomonadati</taxon>
        <taxon>Pseudomonadota</taxon>
        <taxon>Gammaproteobacteria</taxon>
        <taxon>Alteromonadales</taxon>
        <taxon>Alteromonadaceae</taxon>
        <taxon>Paraglaciecola</taxon>
    </lineage>
</organism>
<name>K6YDJ9_9ALTE</name>
<reference evidence="1 2" key="1">
    <citation type="journal article" date="2017" name="Antonie Van Leeuwenhoek">
        <title>Rhizobium rhizosphaerae sp. nov., a novel species isolated from rice rhizosphere.</title>
        <authorList>
            <person name="Zhao J.J."/>
            <person name="Zhang J."/>
            <person name="Zhang R.J."/>
            <person name="Zhang C.W."/>
            <person name="Yin H.Q."/>
            <person name="Zhang X.X."/>
        </authorList>
    </citation>
    <scope>NUCLEOTIDE SEQUENCE [LARGE SCALE GENOMIC DNA]</scope>
    <source>
        <strain evidence="1 2">BSs20135</strain>
    </source>
</reference>
<dbReference type="STRING" id="493475.GARC_5096"/>
<dbReference type="AlphaFoldDB" id="K6YDJ9"/>
<proteinExistence type="predicted"/>
<dbReference type="OrthoDB" id="6386134at2"/>
<accession>K6YDJ9</accession>
<gene>
    <name evidence="1" type="ORF">GARC_5096</name>
</gene>
<evidence type="ECO:0000313" key="1">
    <source>
        <dbReference type="EMBL" id="GAC22031.1"/>
    </source>
</evidence>
<sequence>MKLIVGIIAGLVVFNSAANQSTNSAGSLNSTELVKIKKHYEQCVFEKGKLILKKSNLRDAMDFAPLACKKDLLQAKKYFLDRSMKIEVIEQLVDSIEEGIKIDLANELIKTF</sequence>
<dbReference type="eggNOG" id="ENOG502ZTFG">
    <property type="taxonomic scope" value="Bacteria"/>
</dbReference>
<protein>
    <submittedName>
        <fullName evidence="1">Uncharacterized protein</fullName>
    </submittedName>
</protein>
<keyword evidence="2" id="KW-1185">Reference proteome</keyword>
<evidence type="ECO:0000313" key="2">
    <source>
        <dbReference type="Proteomes" id="UP000006327"/>
    </source>
</evidence>
<comment type="caution">
    <text evidence="1">The sequence shown here is derived from an EMBL/GenBank/DDBJ whole genome shotgun (WGS) entry which is preliminary data.</text>
</comment>
<dbReference type="RefSeq" id="WP_007625591.1">
    <property type="nucleotide sequence ID" value="NZ_BAEO01000067.1"/>
</dbReference>
<dbReference type="EMBL" id="BAEO01000067">
    <property type="protein sequence ID" value="GAC22031.1"/>
    <property type="molecule type" value="Genomic_DNA"/>
</dbReference>
<dbReference type="Proteomes" id="UP000006327">
    <property type="component" value="Unassembled WGS sequence"/>
</dbReference>